<dbReference type="AlphaFoldDB" id="A0A1Y2DHK9"/>
<name>A0A1Y2DHK9_9PEZI</name>
<dbReference type="Proteomes" id="UP000193689">
    <property type="component" value="Unassembled WGS sequence"/>
</dbReference>
<evidence type="ECO:0000313" key="2">
    <source>
        <dbReference type="Proteomes" id="UP000193689"/>
    </source>
</evidence>
<dbReference type="RefSeq" id="XP_040711280.1">
    <property type="nucleotide sequence ID" value="XM_040865405.1"/>
</dbReference>
<keyword evidence="2" id="KW-1185">Reference proteome</keyword>
<protein>
    <submittedName>
        <fullName evidence="1">Uncharacterized protein</fullName>
    </submittedName>
</protein>
<reference evidence="1 2" key="1">
    <citation type="submission" date="2016-07" db="EMBL/GenBank/DDBJ databases">
        <title>Pervasive Adenine N6-methylation of Active Genes in Fungi.</title>
        <authorList>
            <consortium name="DOE Joint Genome Institute"/>
            <person name="Mondo S.J."/>
            <person name="Dannebaum R.O."/>
            <person name="Kuo R.C."/>
            <person name="Labutti K."/>
            <person name="Haridas S."/>
            <person name="Kuo A."/>
            <person name="Salamov A."/>
            <person name="Ahrendt S.R."/>
            <person name="Lipzen A."/>
            <person name="Sullivan W."/>
            <person name="Andreopoulos W.B."/>
            <person name="Clum A."/>
            <person name="Lindquist E."/>
            <person name="Daum C."/>
            <person name="Ramamoorthy G.K."/>
            <person name="Gryganskyi A."/>
            <person name="Culley D."/>
            <person name="Magnuson J.K."/>
            <person name="James T.Y."/>
            <person name="O'Malley M.A."/>
            <person name="Stajich J.E."/>
            <person name="Spatafora J.W."/>
            <person name="Visel A."/>
            <person name="Grigoriev I.V."/>
        </authorList>
    </citation>
    <scope>NUCLEOTIDE SEQUENCE [LARGE SCALE GENOMIC DNA]</scope>
    <source>
        <strain evidence="1 2">CBS 129021</strain>
    </source>
</reference>
<dbReference type="InParanoid" id="A0A1Y2DHK9"/>
<comment type="caution">
    <text evidence="1">The sequence shown here is derived from an EMBL/GenBank/DDBJ whole genome shotgun (WGS) entry which is preliminary data.</text>
</comment>
<dbReference type="GeneID" id="63781617"/>
<dbReference type="EMBL" id="MCFJ01000017">
    <property type="protein sequence ID" value="ORY58245.1"/>
    <property type="molecule type" value="Genomic_DNA"/>
</dbReference>
<dbReference type="OrthoDB" id="4480814at2759"/>
<proteinExistence type="predicted"/>
<sequence length="171" mass="18444">MAAMLLFTASIASIFKFSQIKDLFNDTFGDAGIQTELGSRGFVLNSVAFAQALMAAVLLSVHMRRGGKARKGAISRGLHDKGAITVGAGGPKSGLLGGIPKFGRCRYMHVEKQPAITHQQALAPDDDRRGLVPTIEDEFSHEYPEHIAMGPIRGRQSVLSDTGTAYDPYKR</sequence>
<evidence type="ECO:0000313" key="1">
    <source>
        <dbReference type="EMBL" id="ORY58245.1"/>
    </source>
</evidence>
<organism evidence="1 2">
    <name type="scientific">Pseudomassariella vexata</name>
    <dbReference type="NCBI Taxonomy" id="1141098"/>
    <lineage>
        <taxon>Eukaryota</taxon>
        <taxon>Fungi</taxon>
        <taxon>Dikarya</taxon>
        <taxon>Ascomycota</taxon>
        <taxon>Pezizomycotina</taxon>
        <taxon>Sordariomycetes</taxon>
        <taxon>Xylariomycetidae</taxon>
        <taxon>Amphisphaeriales</taxon>
        <taxon>Pseudomassariaceae</taxon>
        <taxon>Pseudomassariella</taxon>
    </lineage>
</organism>
<gene>
    <name evidence="1" type="ORF">BCR38DRAFT_527760</name>
</gene>
<accession>A0A1Y2DHK9</accession>